<accession>A0ABV7XB70</accession>
<sequence>MKTLTLLRHAKSGWDDPVERDFDRPLNGRGRRAANRMGRYLRDEGLAYDQIVASPALRVQQTIAGVEDGLGRALTPAYDKRIYMASASTLLDVVHALDDAHGNILLVGHNPGLEDLVLMLVPEGAAGLRDEVEIKYPTATLAEMRFDVARWADIDERGGTLVRFTRPRELDPSLGPDDS</sequence>
<evidence type="ECO:0000313" key="1">
    <source>
        <dbReference type="EMBL" id="MFC3712483.1"/>
    </source>
</evidence>
<dbReference type="CDD" id="cd07067">
    <property type="entry name" value="HP_PGM_like"/>
    <property type="match status" value="1"/>
</dbReference>
<dbReference type="Gene3D" id="3.40.50.1240">
    <property type="entry name" value="Phosphoglycerate mutase-like"/>
    <property type="match status" value="1"/>
</dbReference>
<proteinExistence type="predicted"/>
<dbReference type="PANTHER" id="PTHR47623:SF1">
    <property type="entry name" value="OS09G0287300 PROTEIN"/>
    <property type="match status" value="1"/>
</dbReference>
<gene>
    <name evidence="1" type="ORF">ACFOMD_07880</name>
</gene>
<reference evidence="2" key="1">
    <citation type="journal article" date="2019" name="Int. J. Syst. Evol. Microbiol.">
        <title>The Global Catalogue of Microorganisms (GCM) 10K type strain sequencing project: providing services to taxonomists for standard genome sequencing and annotation.</title>
        <authorList>
            <consortium name="The Broad Institute Genomics Platform"/>
            <consortium name="The Broad Institute Genome Sequencing Center for Infectious Disease"/>
            <person name="Wu L."/>
            <person name="Ma J."/>
        </authorList>
    </citation>
    <scope>NUCLEOTIDE SEQUENCE [LARGE SCALE GENOMIC DNA]</scope>
    <source>
        <strain evidence="2">KCTC 42644</strain>
    </source>
</reference>
<evidence type="ECO:0000313" key="2">
    <source>
        <dbReference type="Proteomes" id="UP001595615"/>
    </source>
</evidence>
<keyword evidence="2" id="KW-1185">Reference proteome</keyword>
<dbReference type="SUPFAM" id="SSF53254">
    <property type="entry name" value="Phosphoglycerate mutase-like"/>
    <property type="match status" value="1"/>
</dbReference>
<dbReference type="InterPro" id="IPR029033">
    <property type="entry name" value="His_PPase_superfam"/>
</dbReference>
<dbReference type="PANTHER" id="PTHR47623">
    <property type="entry name" value="OS09G0287300 PROTEIN"/>
    <property type="match status" value="1"/>
</dbReference>
<dbReference type="RefSeq" id="WP_380859430.1">
    <property type="nucleotide sequence ID" value="NZ_JBHRXV010000004.1"/>
</dbReference>
<dbReference type="Pfam" id="PF00300">
    <property type="entry name" value="His_Phos_1"/>
    <property type="match status" value="1"/>
</dbReference>
<comment type="caution">
    <text evidence="1">The sequence shown here is derived from an EMBL/GenBank/DDBJ whole genome shotgun (WGS) entry which is preliminary data.</text>
</comment>
<dbReference type="SMART" id="SM00855">
    <property type="entry name" value="PGAM"/>
    <property type="match status" value="1"/>
</dbReference>
<dbReference type="Proteomes" id="UP001595615">
    <property type="component" value="Unassembled WGS sequence"/>
</dbReference>
<name>A0ABV7XB70_9SPHN</name>
<dbReference type="InterPro" id="IPR013078">
    <property type="entry name" value="His_Pase_superF_clade-1"/>
</dbReference>
<organism evidence="1 2">
    <name type="scientific">Sphingoaurantiacus capsulatus</name>
    <dbReference type="NCBI Taxonomy" id="1771310"/>
    <lineage>
        <taxon>Bacteria</taxon>
        <taxon>Pseudomonadati</taxon>
        <taxon>Pseudomonadota</taxon>
        <taxon>Alphaproteobacteria</taxon>
        <taxon>Sphingomonadales</taxon>
        <taxon>Sphingosinicellaceae</taxon>
        <taxon>Sphingoaurantiacus</taxon>
    </lineage>
</organism>
<dbReference type="EMBL" id="JBHRXV010000004">
    <property type="protein sequence ID" value="MFC3712483.1"/>
    <property type="molecule type" value="Genomic_DNA"/>
</dbReference>
<protein>
    <submittedName>
        <fullName evidence="1">SixA phosphatase family protein</fullName>
    </submittedName>
</protein>